<dbReference type="Proteomes" id="UP000825935">
    <property type="component" value="Chromosome 9"/>
</dbReference>
<evidence type="ECO:0000259" key="2">
    <source>
        <dbReference type="Pfam" id="PF05627"/>
    </source>
</evidence>
<feature type="region of interest" description="Disordered" evidence="1">
    <location>
        <begin position="63"/>
        <end position="113"/>
    </location>
</feature>
<dbReference type="PANTHER" id="PTHR33159">
    <property type="entry name" value="RPM1-INTERACTING PROTEIN 4 (RIN4) FAMILY PROTEIN"/>
    <property type="match status" value="1"/>
</dbReference>
<dbReference type="AlphaFoldDB" id="A0A8T2U0X0"/>
<evidence type="ECO:0000256" key="1">
    <source>
        <dbReference type="SAM" id="MobiDB-lite"/>
    </source>
</evidence>
<feature type="domain" description="RIN4 pathogenic type III effector avirulence factor Avr cleavage site" evidence="2">
    <location>
        <begin position="109"/>
        <end position="138"/>
    </location>
</feature>
<feature type="compositionally biased region" description="Polar residues" evidence="1">
    <location>
        <begin position="88"/>
        <end position="103"/>
    </location>
</feature>
<evidence type="ECO:0000313" key="4">
    <source>
        <dbReference type="Proteomes" id="UP000825935"/>
    </source>
</evidence>
<feature type="domain" description="RIN4 pathogenic type III effector avirulence factor Avr cleavage site" evidence="2">
    <location>
        <begin position="5"/>
        <end position="37"/>
    </location>
</feature>
<accession>A0A8T2U0X0</accession>
<name>A0A8T2U0X0_CERRI</name>
<gene>
    <name evidence="3" type="ORF">KP509_09G043300</name>
</gene>
<protein>
    <recommendedName>
        <fullName evidence="2">RIN4 pathogenic type III effector avirulence factor Avr cleavage site domain-containing protein</fullName>
    </recommendedName>
</protein>
<dbReference type="InterPro" id="IPR008700">
    <property type="entry name" value="TypeIII_avirulence_cleave"/>
</dbReference>
<keyword evidence="4" id="KW-1185">Reference proteome</keyword>
<comment type="caution">
    <text evidence="3">The sequence shown here is derived from an EMBL/GenBank/DDBJ whole genome shotgun (WGS) entry which is preliminary data.</text>
</comment>
<proteinExistence type="predicted"/>
<feature type="compositionally biased region" description="Polar residues" evidence="1">
    <location>
        <begin position="70"/>
        <end position="79"/>
    </location>
</feature>
<dbReference type="PANTHER" id="PTHR33159:SF101">
    <property type="entry name" value="OS04G0379600 PROTEIN"/>
    <property type="match status" value="1"/>
</dbReference>
<sequence>MALAQSTRIPKFGEWARSEEAEAEPFTLIFDSMHLERCNKSSNNSGKTRAFNENEPQFHLASYVFPPSASPNNYQQRRQTAVHHHQHPSSASGSLYTPNSKQPKSPRDHARIPKFGEWNSQQSEQYTLIFDGIKHQKKNASSIPAGSTITDATMKLHTGNPASWAPVVSAPKGSSTNVGRPRSTPATPQRIGVPTPGFASQTATAPRISRKPWKTCFGSNHLVRD</sequence>
<feature type="region of interest" description="Disordered" evidence="1">
    <location>
        <begin position="163"/>
        <end position="213"/>
    </location>
</feature>
<dbReference type="Pfam" id="PF05627">
    <property type="entry name" value="AvrRpt-cleavage"/>
    <property type="match status" value="2"/>
</dbReference>
<evidence type="ECO:0000313" key="3">
    <source>
        <dbReference type="EMBL" id="KAH7429357.1"/>
    </source>
</evidence>
<reference evidence="3" key="1">
    <citation type="submission" date="2021-08" db="EMBL/GenBank/DDBJ databases">
        <title>WGS assembly of Ceratopteris richardii.</title>
        <authorList>
            <person name="Marchant D.B."/>
            <person name="Chen G."/>
            <person name="Jenkins J."/>
            <person name="Shu S."/>
            <person name="Leebens-Mack J."/>
            <person name="Grimwood J."/>
            <person name="Schmutz J."/>
            <person name="Soltis P."/>
            <person name="Soltis D."/>
            <person name="Chen Z.-H."/>
        </authorList>
    </citation>
    <scope>NUCLEOTIDE SEQUENCE</scope>
    <source>
        <strain evidence="3">Whitten #5841</strain>
        <tissue evidence="3">Leaf</tissue>
    </source>
</reference>
<dbReference type="GO" id="GO:0005886">
    <property type="term" value="C:plasma membrane"/>
    <property type="evidence" value="ECO:0007669"/>
    <property type="project" value="TreeGrafter"/>
</dbReference>
<dbReference type="EMBL" id="CM035414">
    <property type="protein sequence ID" value="KAH7429357.1"/>
    <property type="molecule type" value="Genomic_DNA"/>
</dbReference>
<organism evidence="3 4">
    <name type="scientific">Ceratopteris richardii</name>
    <name type="common">Triangle waterfern</name>
    <dbReference type="NCBI Taxonomy" id="49495"/>
    <lineage>
        <taxon>Eukaryota</taxon>
        <taxon>Viridiplantae</taxon>
        <taxon>Streptophyta</taxon>
        <taxon>Embryophyta</taxon>
        <taxon>Tracheophyta</taxon>
        <taxon>Polypodiopsida</taxon>
        <taxon>Polypodiidae</taxon>
        <taxon>Polypodiales</taxon>
        <taxon>Pteridineae</taxon>
        <taxon>Pteridaceae</taxon>
        <taxon>Parkerioideae</taxon>
        <taxon>Ceratopteris</taxon>
    </lineage>
</organism>
<dbReference type="InterPro" id="IPR040387">
    <property type="entry name" value="RIN4/NOI4"/>
</dbReference>